<dbReference type="InterPro" id="IPR005265">
    <property type="entry name" value="HemJ-like"/>
</dbReference>
<dbReference type="GO" id="GO:0005886">
    <property type="term" value="C:plasma membrane"/>
    <property type="evidence" value="ECO:0007669"/>
    <property type="project" value="UniProtKB-SubCell"/>
</dbReference>
<dbReference type="OrthoDB" id="9800824at2"/>
<accession>A0A0D1DCV2</accession>
<evidence type="ECO:0000256" key="7">
    <source>
        <dbReference type="ARBA" id="ARBA00022692"/>
    </source>
</evidence>
<dbReference type="UniPathway" id="UPA00251">
    <property type="reaction ID" value="UER00324"/>
</dbReference>
<keyword evidence="5 14" id="KW-1003">Cell membrane</keyword>
<comment type="function">
    <text evidence="14">Catalyzes the oxidation of protoporphyrinogen IX to protoporphyrin IX.</text>
</comment>
<evidence type="ECO:0000256" key="4">
    <source>
        <dbReference type="ARBA" id="ARBA00017504"/>
    </source>
</evidence>
<feature type="transmembrane region" description="Helical" evidence="15">
    <location>
        <begin position="112"/>
        <end position="132"/>
    </location>
</feature>
<proteinExistence type="inferred from homology"/>
<comment type="subcellular location">
    <subcellularLocation>
        <location evidence="1">Cell membrane</location>
        <topology evidence="1">Multi-pass membrane protein</topology>
    </subcellularLocation>
</comment>
<comment type="caution">
    <text evidence="16">The sequence shown here is derived from an EMBL/GenBank/DDBJ whole genome shotgun (WGS) entry which is preliminary data.</text>
</comment>
<dbReference type="PANTHER" id="PTHR40255">
    <property type="entry name" value="UPF0093 MEMBRANE PROTEIN SLR1790"/>
    <property type="match status" value="1"/>
</dbReference>
<gene>
    <name evidence="16" type="ORF">jaqu_03870</name>
</gene>
<comment type="similarity">
    <text evidence="3 14">Belongs to the HemJ family.</text>
</comment>
<feature type="transmembrane region" description="Helical" evidence="15">
    <location>
        <begin position="6"/>
        <end position="29"/>
    </location>
</feature>
<comment type="catalytic activity">
    <reaction evidence="13 14">
        <text>protoporphyrinogen IX + 3 A = protoporphyrin IX + 3 AH2</text>
        <dbReference type="Rhea" id="RHEA:62000"/>
        <dbReference type="ChEBI" id="CHEBI:13193"/>
        <dbReference type="ChEBI" id="CHEBI:17499"/>
        <dbReference type="ChEBI" id="CHEBI:57306"/>
        <dbReference type="ChEBI" id="CHEBI:57307"/>
    </reaction>
</comment>
<keyword evidence="11 14" id="KW-0408">Iron</keyword>
<evidence type="ECO:0000256" key="11">
    <source>
        <dbReference type="ARBA" id="ARBA00023004"/>
    </source>
</evidence>
<reference evidence="16 17" key="1">
    <citation type="submission" date="2015-02" db="EMBL/GenBank/DDBJ databases">
        <title>Genome Sequence of Jannaschia aquimarina DSM28248, a member of the Roseobacter clade.</title>
        <authorList>
            <person name="Voget S."/>
            <person name="Daniel R."/>
        </authorList>
    </citation>
    <scope>NUCLEOTIDE SEQUENCE [LARGE SCALE GENOMIC DNA]</scope>
    <source>
        <strain evidence="16 17">GSW-M26</strain>
    </source>
</reference>
<dbReference type="Pfam" id="PF03653">
    <property type="entry name" value="UPF0093"/>
    <property type="match status" value="1"/>
</dbReference>
<keyword evidence="6 14" id="KW-0349">Heme</keyword>
<keyword evidence="17" id="KW-1185">Reference proteome</keyword>
<dbReference type="GO" id="GO:0070818">
    <property type="term" value="F:protoporphyrinogen oxidase activity"/>
    <property type="evidence" value="ECO:0007669"/>
    <property type="project" value="UniProtKB-UniRule"/>
</dbReference>
<keyword evidence="10" id="KW-0560">Oxidoreductase</keyword>
<evidence type="ECO:0000256" key="15">
    <source>
        <dbReference type="SAM" id="Phobius"/>
    </source>
</evidence>
<keyword evidence="9 15" id="KW-1133">Transmembrane helix</keyword>
<evidence type="ECO:0000313" key="17">
    <source>
        <dbReference type="Proteomes" id="UP000032232"/>
    </source>
</evidence>
<feature type="transmembrane region" description="Helical" evidence="15">
    <location>
        <begin position="49"/>
        <end position="69"/>
    </location>
</feature>
<dbReference type="GO" id="GO:0046872">
    <property type="term" value="F:metal ion binding"/>
    <property type="evidence" value="ECO:0007669"/>
    <property type="project" value="UniProtKB-UniRule"/>
</dbReference>
<evidence type="ECO:0000256" key="10">
    <source>
        <dbReference type="ARBA" id="ARBA00023002"/>
    </source>
</evidence>
<dbReference type="EC" id="1.3.99.-" evidence="14"/>
<organism evidence="16 17">
    <name type="scientific">Jannaschia aquimarina</name>
    <dbReference type="NCBI Taxonomy" id="935700"/>
    <lineage>
        <taxon>Bacteria</taxon>
        <taxon>Pseudomonadati</taxon>
        <taxon>Pseudomonadota</taxon>
        <taxon>Alphaproteobacteria</taxon>
        <taxon>Rhodobacterales</taxon>
        <taxon>Roseobacteraceae</taxon>
        <taxon>Jannaschia</taxon>
    </lineage>
</organism>
<protein>
    <recommendedName>
        <fullName evidence="4 14">Protoporphyrinogen IX oxidase</fullName>
        <ecNumber evidence="14">1.3.99.-</ecNumber>
    </recommendedName>
</protein>
<keyword evidence="8 14" id="KW-0479">Metal-binding</keyword>
<dbReference type="STRING" id="935700.jaqu_03870"/>
<keyword evidence="12 14" id="KW-0472">Membrane</keyword>
<evidence type="ECO:0000313" key="16">
    <source>
        <dbReference type="EMBL" id="KIT17798.1"/>
    </source>
</evidence>
<keyword evidence="7 15" id="KW-0812">Transmembrane</keyword>
<evidence type="ECO:0000256" key="3">
    <source>
        <dbReference type="ARBA" id="ARBA00006501"/>
    </source>
</evidence>
<sequence>MDWAKIFHLLCVFGWMTSVFAVPRALIYWRREWERLGERGPLADLTMRLYRFSGGLAVIGVVLGLWLAHLWGWPGWTHLKTALVGLLAVHYGWTGRLVFLARRGEFPHSDRWLRVFNEVSVLVFLAILWAVVVKPF</sequence>
<dbReference type="GO" id="GO:0006782">
    <property type="term" value="P:protoporphyrinogen IX biosynthetic process"/>
    <property type="evidence" value="ECO:0007669"/>
    <property type="project" value="UniProtKB-UniRule"/>
</dbReference>
<evidence type="ECO:0000256" key="9">
    <source>
        <dbReference type="ARBA" id="ARBA00022989"/>
    </source>
</evidence>
<evidence type="ECO:0000256" key="14">
    <source>
        <dbReference type="PIRNR" id="PIRNR004638"/>
    </source>
</evidence>
<evidence type="ECO:0000256" key="13">
    <source>
        <dbReference type="ARBA" id="ARBA00048390"/>
    </source>
</evidence>
<evidence type="ECO:0000256" key="1">
    <source>
        <dbReference type="ARBA" id="ARBA00004651"/>
    </source>
</evidence>
<evidence type="ECO:0000256" key="5">
    <source>
        <dbReference type="ARBA" id="ARBA00022475"/>
    </source>
</evidence>
<dbReference type="PIRSF" id="PIRSF004638">
    <property type="entry name" value="UCP004638"/>
    <property type="match status" value="1"/>
</dbReference>
<evidence type="ECO:0000256" key="6">
    <source>
        <dbReference type="ARBA" id="ARBA00022617"/>
    </source>
</evidence>
<comment type="pathway">
    <text evidence="2 14">Porphyrin-containing compound metabolism; protoporphyrin-IX biosynthesis; protoporphyrin-IX from protoporphyrinogen-IX: step 1/1.</text>
</comment>
<dbReference type="EMBL" id="JYFE01000013">
    <property type="protein sequence ID" value="KIT17798.1"/>
    <property type="molecule type" value="Genomic_DNA"/>
</dbReference>
<dbReference type="PATRIC" id="fig|935700.4.peg.416"/>
<evidence type="ECO:0000256" key="12">
    <source>
        <dbReference type="ARBA" id="ARBA00023136"/>
    </source>
</evidence>
<name>A0A0D1DCV2_9RHOB</name>
<comment type="cofactor">
    <cofactor evidence="14">
        <name>heme b</name>
        <dbReference type="ChEBI" id="CHEBI:60344"/>
    </cofactor>
    <text evidence="14">Binds 1 heme b (iron(II)-protoporphyrin IX) group per subunit.</text>
</comment>
<evidence type="ECO:0000256" key="2">
    <source>
        <dbReference type="ARBA" id="ARBA00005073"/>
    </source>
</evidence>
<dbReference type="Proteomes" id="UP000032232">
    <property type="component" value="Unassembled WGS sequence"/>
</dbReference>
<feature type="transmembrane region" description="Helical" evidence="15">
    <location>
        <begin position="81"/>
        <end position="100"/>
    </location>
</feature>
<evidence type="ECO:0000256" key="8">
    <source>
        <dbReference type="ARBA" id="ARBA00022723"/>
    </source>
</evidence>
<dbReference type="PANTHER" id="PTHR40255:SF1">
    <property type="entry name" value="PROTOPORPHYRINOGEN IX OXIDASE"/>
    <property type="match status" value="1"/>
</dbReference>
<dbReference type="RefSeq" id="WP_043917255.1">
    <property type="nucleotide sequence ID" value="NZ_FZPF01000003.1"/>
</dbReference>
<dbReference type="AlphaFoldDB" id="A0A0D1DCV2"/>